<feature type="compositionally biased region" description="Basic and acidic residues" evidence="1">
    <location>
        <begin position="7"/>
        <end position="29"/>
    </location>
</feature>
<protein>
    <submittedName>
        <fullName evidence="3">Uncharacterized protein</fullName>
    </submittedName>
</protein>
<dbReference type="EMBL" id="LQYI01000002">
    <property type="protein sequence ID" value="KYC73836.1"/>
    <property type="molecule type" value="Genomic_DNA"/>
</dbReference>
<gene>
    <name evidence="2" type="ORF">B4098_2668</name>
    <name evidence="3" type="ORF">B4099_2797</name>
</gene>
<feature type="region of interest" description="Disordered" evidence="1">
    <location>
        <begin position="1"/>
        <end position="29"/>
    </location>
</feature>
<evidence type="ECO:0000313" key="5">
    <source>
        <dbReference type="Proteomes" id="UP000075304"/>
    </source>
</evidence>
<evidence type="ECO:0000313" key="4">
    <source>
        <dbReference type="Proteomes" id="UP000075288"/>
    </source>
</evidence>
<dbReference type="EMBL" id="LQYG01000113">
    <property type="protein sequence ID" value="KYC59426.1"/>
    <property type="molecule type" value="Genomic_DNA"/>
</dbReference>
<dbReference type="AlphaFoldDB" id="A0A150KJD3"/>
<dbReference type="Proteomes" id="UP000075288">
    <property type="component" value="Unassembled WGS sequence"/>
</dbReference>
<reference evidence="4 5" key="1">
    <citation type="submission" date="2016-01" db="EMBL/GenBank/DDBJ databases">
        <title>Genome Sequences of Twelve Sporeforming Bacillus Species Isolated from Foods.</title>
        <authorList>
            <person name="Berendsen E.M."/>
            <person name="Wells-Bennik M.H."/>
            <person name="Krawcyk A.O."/>
            <person name="De Jong A."/>
            <person name="Holsappel S."/>
            <person name="Eijlander R.T."/>
            <person name="Kuipers O.P."/>
        </authorList>
    </citation>
    <scope>NUCLEOTIDE SEQUENCE [LARGE SCALE GENOMIC DNA]</scope>
    <source>
        <strain evidence="2 4">B4098</strain>
        <strain evidence="3 5">B4099</strain>
    </source>
</reference>
<evidence type="ECO:0000313" key="2">
    <source>
        <dbReference type="EMBL" id="KYC59426.1"/>
    </source>
</evidence>
<accession>A0A150KJD3</accession>
<dbReference type="Proteomes" id="UP000075304">
    <property type="component" value="Unassembled WGS sequence"/>
</dbReference>
<evidence type="ECO:0000313" key="3">
    <source>
        <dbReference type="EMBL" id="KYC73836.1"/>
    </source>
</evidence>
<comment type="caution">
    <text evidence="3">The sequence shown here is derived from an EMBL/GenBank/DDBJ whole genome shotgun (WGS) entry which is preliminary data.</text>
</comment>
<name>A0A150KJD3_HEYCO</name>
<sequence>MAGFVSDFRERLSRRPAKPLHDRGAKLKSKEREKIGLPGSFLKGSFAEVEMASMPFLLVLY</sequence>
<proteinExistence type="predicted"/>
<evidence type="ECO:0000256" key="1">
    <source>
        <dbReference type="SAM" id="MobiDB-lite"/>
    </source>
</evidence>
<organism evidence="3 5">
    <name type="scientific">Heyndrickxia coagulans</name>
    <name type="common">Weizmannia coagulans</name>
    <dbReference type="NCBI Taxonomy" id="1398"/>
    <lineage>
        <taxon>Bacteria</taxon>
        <taxon>Bacillati</taxon>
        <taxon>Bacillota</taxon>
        <taxon>Bacilli</taxon>
        <taxon>Bacillales</taxon>
        <taxon>Bacillaceae</taxon>
        <taxon>Heyndrickxia</taxon>
    </lineage>
</organism>
<dbReference type="PATRIC" id="fig|1398.25.peg.1328"/>